<dbReference type="Pfam" id="PF00408">
    <property type="entry name" value="PGM_PMM_IV"/>
    <property type="match status" value="1"/>
</dbReference>
<dbReference type="PANTHER" id="PTHR42946">
    <property type="entry name" value="PHOSPHOHEXOSE MUTASE"/>
    <property type="match status" value="1"/>
</dbReference>
<dbReference type="Proteomes" id="UP000184514">
    <property type="component" value="Unassembled WGS sequence"/>
</dbReference>
<evidence type="ECO:0000259" key="11">
    <source>
        <dbReference type="Pfam" id="PF02880"/>
    </source>
</evidence>
<dbReference type="CDD" id="cd03088">
    <property type="entry name" value="ManB"/>
    <property type="match status" value="1"/>
</dbReference>
<dbReference type="PROSITE" id="PS00710">
    <property type="entry name" value="PGM_PMM"/>
    <property type="match status" value="1"/>
</dbReference>
<feature type="domain" description="Alpha-D-phosphohexomutase alpha/beta/alpha" evidence="9">
    <location>
        <begin position="4"/>
        <end position="122"/>
    </location>
</feature>
<comment type="caution">
    <text evidence="12">The sequence shown here is derived from an EMBL/GenBank/DDBJ whole genome shotgun (WGS) entry which is preliminary data.</text>
</comment>
<dbReference type="GO" id="GO:0004615">
    <property type="term" value="F:phosphomannomutase activity"/>
    <property type="evidence" value="ECO:0007669"/>
    <property type="project" value="TreeGrafter"/>
</dbReference>
<dbReference type="InterPro" id="IPR016055">
    <property type="entry name" value="A-D-PHexomutase_a/b/a-I/II/III"/>
</dbReference>
<evidence type="ECO:0000259" key="8">
    <source>
        <dbReference type="Pfam" id="PF00408"/>
    </source>
</evidence>
<keyword evidence="6 12" id="KW-0413">Isomerase</keyword>
<dbReference type="InterPro" id="IPR005843">
    <property type="entry name" value="A-D-PHexomutase_C"/>
</dbReference>
<dbReference type="STRING" id="696762.PFRI_35600"/>
<feature type="domain" description="Alpha-D-phosphohexomutase alpha/beta/alpha" evidence="10">
    <location>
        <begin position="143"/>
        <end position="238"/>
    </location>
</feature>
<evidence type="ECO:0000313" key="13">
    <source>
        <dbReference type="Proteomes" id="UP000184514"/>
    </source>
</evidence>
<organism evidence="12 13">
    <name type="scientific">Planktotalea frisia</name>
    <dbReference type="NCBI Taxonomy" id="696762"/>
    <lineage>
        <taxon>Bacteria</taxon>
        <taxon>Pseudomonadati</taxon>
        <taxon>Pseudomonadota</taxon>
        <taxon>Alphaproteobacteria</taxon>
        <taxon>Rhodobacterales</taxon>
        <taxon>Paracoccaceae</taxon>
        <taxon>Planktotalea</taxon>
    </lineage>
</organism>
<evidence type="ECO:0000259" key="9">
    <source>
        <dbReference type="Pfam" id="PF02878"/>
    </source>
</evidence>
<keyword evidence="5 7" id="KW-0460">Magnesium</keyword>
<keyword evidence="4 7" id="KW-0479">Metal-binding</keyword>
<dbReference type="InterPro" id="IPR005845">
    <property type="entry name" value="A-D-PHexomutase_a/b/a-II"/>
</dbReference>
<dbReference type="GO" id="GO:0008966">
    <property type="term" value="F:phosphoglucosamine mutase activity"/>
    <property type="evidence" value="ECO:0007669"/>
    <property type="project" value="UniProtKB-EC"/>
</dbReference>
<dbReference type="GO" id="GO:0000287">
    <property type="term" value="F:magnesium ion binding"/>
    <property type="evidence" value="ECO:0007669"/>
    <property type="project" value="InterPro"/>
</dbReference>
<proteinExistence type="inferred from homology"/>
<dbReference type="GO" id="GO:0005975">
    <property type="term" value="P:carbohydrate metabolic process"/>
    <property type="evidence" value="ECO:0007669"/>
    <property type="project" value="InterPro"/>
</dbReference>
<dbReference type="InterPro" id="IPR050060">
    <property type="entry name" value="Phosphoglucosamine_mutase"/>
</dbReference>
<accession>A0A1L9NSE7</accession>
<gene>
    <name evidence="12" type="primary">glmM_2</name>
    <name evidence="12" type="ORF">PFRI_35600</name>
</gene>
<evidence type="ECO:0000256" key="4">
    <source>
        <dbReference type="ARBA" id="ARBA00022723"/>
    </source>
</evidence>
<feature type="domain" description="Alpha-D-phosphohexomutase C-terminal" evidence="8">
    <location>
        <begin position="397"/>
        <end position="446"/>
    </location>
</feature>
<dbReference type="InterPro" id="IPR036900">
    <property type="entry name" value="A-D-PHexomutase_C_sf"/>
</dbReference>
<keyword evidence="3" id="KW-0597">Phosphoprotein</keyword>
<dbReference type="EC" id="5.4.2.10" evidence="12"/>
<dbReference type="Pfam" id="PF02879">
    <property type="entry name" value="PGM_PMM_II"/>
    <property type="match status" value="1"/>
</dbReference>
<dbReference type="EMBL" id="MLCB01000193">
    <property type="protein sequence ID" value="OJI92228.1"/>
    <property type="molecule type" value="Genomic_DNA"/>
</dbReference>
<dbReference type="InterPro" id="IPR005844">
    <property type="entry name" value="A-D-PHexomutase_a/b/a-I"/>
</dbReference>
<dbReference type="SUPFAM" id="SSF55957">
    <property type="entry name" value="Phosphoglucomutase, C-terminal domain"/>
    <property type="match status" value="1"/>
</dbReference>
<dbReference type="RefSeq" id="WP_072632057.1">
    <property type="nucleotide sequence ID" value="NZ_MLCB01000193.1"/>
</dbReference>
<reference evidence="12 13" key="1">
    <citation type="submission" date="2016-10" db="EMBL/GenBank/DDBJ databases">
        <title>Genome sequence of Planktotalea frisia SH6-1.</title>
        <authorList>
            <person name="Poehlein A."/>
            <person name="Bakenhus I."/>
            <person name="Voget S."/>
            <person name="Brinkhoff T."/>
            <person name="Simon M."/>
        </authorList>
    </citation>
    <scope>NUCLEOTIDE SEQUENCE [LARGE SCALE GENOMIC DNA]</scope>
    <source>
        <strain evidence="12 13">SH6-1</strain>
    </source>
</reference>
<sequence length="459" mass="48309">MAPKFGTSGVRGLVSELTEILVRDYTRAFLTACNTGPQLYVGQDLRPSSPLITKWIIEEALACGLDVSDCGALPTPALAFAAKGAAAIMVTGSHIPADRNGLKFYLPSGEISKADETLILKALGSAQPTGPKGTLETSDASSAFIERYETAYGPNALSDLRIGVYEHSSVARDMLVELMARLGAQTVSIARSDTFIPVDTEALDPETQTLFAGWIKEHRLDVLVSTDGDADRPMLVDESACVVPGDVLGVLTAQTLKADIICTPVSSNTQVETLFESVARTRIGSPHVVAAMEDALAKDPAAKVIGYEANGGFLLGFEAQGNTGPLAPLITRDCLLPLIAPIAAANALKQPVSALLKALPKRFTAADRLQGIPTQASAQFLQDISSNAATRAAFVDTSSPEVQTDVTDGLRVTFGNGDIVHLRSSGNAPEFRCYTESSSPSAATKLLSLHLSKLQAALN</sequence>
<evidence type="ECO:0000256" key="3">
    <source>
        <dbReference type="ARBA" id="ARBA00022553"/>
    </source>
</evidence>
<protein>
    <submittedName>
        <fullName evidence="12">Phosphoglucosamine mutase</fullName>
        <ecNumber evidence="12">5.4.2.10</ecNumber>
    </submittedName>
</protein>
<name>A0A1L9NSE7_9RHOB</name>
<evidence type="ECO:0000256" key="6">
    <source>
        <dbReference type="ARBA" id="ARBA00023235"/>
    </source>
</evidence>
<dbReference type="Gene3D" id="3.40.120.10">
    <property type="entry name" value="Alpha-D-Glucose-1,6-Bisphosphate, subunit A, domain 3"/>
    <property type="match status" value="3"/>
</dbReference>
<dbReference type="SUPFAM" id="SSF53738">
    <property type="entry name" value="Phosphoglucomutase, first 3 domains"/>
    <property type="match status" value="3"/>
</dbReference>
<evidence type="ECO:0000256" key="2">
    <source>
        <dbReference type="ARBA" id="ARBA00010231"/>
    </source>
</evidence>
<dbReference type="InterPro" id="IPR016066">
    <property type="entry name" value="A-D-PHexomutase_CS"/>
</dbReference>
<dbReference type="Pfam" id="PF02880">
    <property type="entry name" value="PGM_PMM_III"/>
    <property type="match status" value="1"/>
</dbReference>
<dbReference type="InterPro" id="IPR005846">
    <property type="entry name" value="A-D-PHexomutase_a/b/a-III"/>
</dbReference>
<keyword evidence="13" id="KW-1185">Reference proteome</keyword>
<dbReference type="Pfam" id="PF02878">
    <property type="entry name" value="PGM_PMM_I"/>
    <property type="match status" value="1"/>
</dbReference>
<comment type="similarity">
    <text evidence="2 7">Belongs to the phosphohexose mutase family.</text>
</comment>
<evidence type="ECO:0000256" key="5">
    <source>
        <dbReference type="ARBA" id="ARBA00022842"/>
    </source>
</evidence>
<dbReference type="PANTHER" id="PTHR42946:SF1">
    <property type="entry name" value="PHOSPHOGLUCOMUTASE (ALPHA-D-GLUCOSE-1,6-BISPHOSPHATE-DEPENDENT)"/>
    <property type="match status" value="1"/>
</dbReference>
<dbReference type="AlphaFoldDB" id="A0A1L9NSE7"/>
<evidence type="ECO:0000256" key="1">
    <source>
        <dbReference type="ARBA" id="ARBA00001946"/>
    </source>
</evidence>
<evidence type="ECO:0000256" key="7">
    <source>
        <dbReference type="RuleBase" id="RU004326"/>
    </source>
</evidence>
<dbReference type="OrthoDB" id="9803322at2"/>
<dbReference type="Gene3D" id="3.30.310.50">
    <property type="entry name" value="Alpha-D-phosphohexomutase, C-terminal domain"/>
    <property type="match status" value="1"/>
</dbReference>
<evidence type="ECO:0000313" key="12">
    <source>
        <dbReference type="EMBL" id="OJI92228.1"/>
    </source>
</evidence>
<evidence type="ECO:0000259" key="10">
    <source>
        <dbReference type="Pfam" id="PF02879"/>
    </source>
</evidence>
<comment type="cofactor">
    <cofactor evidence="1">
        <name>Mg(2+)</name>
        <dbReference type="ChEBI" id="CHEBI:18420"/>
    </cofactor>
</comment>
<feature type="domain" description="Alpha-D-phosphohexomutase alpha/beta/alpha" evidence="11">
    <location>
        <begin position="245"/>
        <end position="363"/>
    </location>
</feature>